<reference evidence="1" key="1">
    <citation type="journal article" date="2020" name="Stud. Mycol.">
        <title>101 Dothideomycetes genomes: a test case for predicting lifestyles and emergence of pathogens.</title>
        <authorList>
            <person name="Haridas S."/>
            <person name="Albert R."/>
            <person name="Binder M."/>
            <person name="Bloem J."/>
            <person name="Labutti K."/>
            <person name="Salamov A."/>
            <person name="Andreopoulos B."/>
            <person name="Baker S."/>
            <person name="Barry K."/>
            <person name="Bills G."/>
            <person name="Bluhm B."/>
            <person name="Cannon C."/>
            <person name="Castanera R."/>
            <person name="Culley D."/>
            <person name="Daum C."/>
            <person name="Ezra D."/>
            <person name="Gonzalez J."/>
            <person name="Henrissat B."/>
            <person name="Kuo A."/>
            <person name="Liang C."/>
            <person name="Lipzen A."/>
            <person name="Lutzoni F."/>
            <person name="Magnuson J."/>
            <person name="Mondo S."/>
            <person name="Nolan M."/>
            <person name="Ohm R."/>
            <person name="Pangilinan J."/>
            <person name="Park H.-J."/>
            <person name="Ramirez L."/>
            <person name="Alfaro M."/>
            <person name="Sun H."/>
            <person name="Tritt A."/>
            <person name="Yoshinaga Y."/>
            <person name="Zwiers L.-H."/>
            <person name="Turgeon B."/>
            <person name="Goodwin S."/>
            <person name="Spatafora J."/>
            <person name="Crous P."/>
            <person name="Grigoriev I."/>
        </authorList>
    </citation>
    <scope>NUCLEOTIDE SEQUENCE</scope>
    <source>
        <strain evidence="1">CBS 279.74</strain>
    </source>
</reference>
<evidence type="ECO:0000313" key="2">
    <source>
        <dbReference type="Proteomes" id="UP000799428"/>
    </source>
</evidence>
<keyword evidence="2" id="KW-1185">Reference proteome</keyword>
<accession>A0A6G1KKJ4</accession>
<dbReference type="AlphaFoldDB" id="A0A6G1KKJ4"/>
<protein>
    <submittedName>
        <fullName evidence="1">Uncharacterized protein</fullName>
    </submittedName>
</protein>
<organism evidence="1 2">
    <name type="scientific">Pleomassaria siparia CBS 279.74</name>
    <dbReference type="NCBI Taxonomy" id="1314801"/>
    <lineage>
        <taxon>Eukaryota</taxon>
        <taxon>Fungi</taxon>
        <taxon>Dikarya</taxon>
        <taxon>Ascomycota</taxon>
        <taxon>Pezizomycotina</taxon>
        <taxon>Dothideomycetes</taxon>
        <taxon>Pleosporomycetidae</taxon>
        <taxon>Pleosporales</taxon>
        <taxon>Pleomassariaceae</taxon>
        <taxon>Pleomassaria</taxon>
    </lineage>
</organism>
<proteinExistence type="predicted"/>
<name>A0A6G1KKJ4_9PLEO</name>
<gene>
    <name evidence="1" type="ORF">K504DRAFT_124988</name>
</gene>
<dbReference type="OrthoDB" id="10529114at2759"/>
<dbReference type="Proteomes" id="UP000799428">
    <property type="component" value="Unassembled WGS sequence"/>
</dbReference>
<evidence type="ECO:0000313" key="1">
    <source>
        <dbReference type="EMBL" id="KAF2712911.1"/>
    </source>
</evidence>
<dbReference type="EMBL" id="MU005765">
    <property type="protein sequence ID" value="KAF2712911.1"/>
    <property type="molecule type" value="Genomic_DNA"/>
</dbReference>
<sequence>MDSENDLLAHPIMLEDLTDSFQRLSATLPPDDWASEIPALRLQRGGSGLLDLRQNNYAGRDSSRPGIGDALHDTDGLLVTAARNSQRREADQNKLSEEHRQSWVRIFSCRCCFTHSPTKSTAPKPASLFQRIKSSVLYTWPFPGREAKRRRGEGSGREQLL</sequence>